<name>G7V8S4_THELD</name>
<dbReference type="InterPro" id="IPR004659">
    <property type="entry name" value="RNase_E/G"/>
</dbReference>
<dbReference type="Pfam" id="PF20833">
    <property type="entry name" value="RNase_E_G_Thio"/>
    <property type="match status" value="1"/>
</dbReference>
<keyword evidence="18" id="KW-1185">Reference proteome</keyword>
<evidence type="ECO:0000256" key="12">
    <source>
        <dbReference type="ARBA" id="ARBA00022759"/>
    </source>
</evidence>
<organism evidence="17 18">
    <name type="scientific">Thermovirga lienii (strain ATCC BAA-1197 / DSM 17291 / Cas60314)</name>
    <dbReference type="NCBI Taxonomy" id="580340"/>
    <lineage>
        <taxon>Bacteria</taxon>
        <taxon>Thermotogati</taxon>
        <taxon>Synergistota</taxon>
        <taxon>Synergistia</taxon>
        <taxon>Synergistales</taxon>
        <taxon>Thermovirgaceae</taxon>
        <taxon>Thermovirga</taxon>
    </lineage>
</organism>
<dbReference type="InterPro" id="IPR019307">
    <property type="entry name" value="RNA-bd_AU-1/RNase_E/G"/>
</dbReference>
<evidence type="ECO:0000256" key="11">
    <source>
        <dbReference type="ARBA" id="ARBA00022730"/>
    </source>
</evidence>
<dbReference type="GO" id="GO:0004540">
    <property type="term" value="F:RNA nuclease activity"/>
    <property type="evidence" value="ECO:0007669"/>
    <property type="project" value="InterPro"/>
</dbReference>
<keyword evidence="6" id="KW-0698">rRNA processing</keyword>
<dbReference type="STRING" id="580340.Tlie_0630"/>
<evidence type="ECO:0000256" key="14">
    <source>
        <dbReference type="ARBA" id="ARBA00022842"/>
    </source>
</evidence>
<dbReference type="KEGG" id="tli:Tlie_0630"/>
<evidence type="ECO:0000256" key="15">
    <source>
        <dbReference type="ARBA" id="ARBA00022884"/>
    </source>
</evidence>
<evidence type="ECO:0000256" key="1">
    <source>
        <dbReference type="ARBA" id="ARBA00001946"/>
    </source>
</evidence>
<dbReference type="CDD" id="cd04453">
    <property type="entry name" value="S1_RNase_E"/>
    <property type="match status" value="1"/>
</dbReference>
<reference evidence="18" key="1">
    <citation type="submission" date="2011-10" db="EMBL/GenBank/DDBJ databases">
        <title>The complete genome of chromosome of Thermovirga lienii DSM 17291.</title>
        <authorList>
            <consortium name="US DOE Joint Genome Institute (JGI-PGF)"/>
            <person name="Lucas S."/>
            <person name="Copeland A."/>
            <person name="Lapidus A."/>
            <person name="Glavina del Rio T."/>
            <person name="Dalin E."/>
            <person name="Tice H."/>
            <person name="Bruce D."/>
            <person name="Goodwin L."/>
            <person name="Pitluck S."/>
            <person name="Peters L."/>
            <person name="Mikhailova N."/>
            <person name="Saunders E."/>
            <person name="Kyrpides N."/>
            <person name="Mavromatis K."/>
            <person name="Ivanova N."/>
            <person name="Last F.I."/>
            <person name="Brettin T."/>
            <person name="Detter J.C."/>
            <person name="Han C."/>
            <person name="Larimer F."/>
            <person name="Land M."/>
            <person name="Hauser L."/>
            <person name="Markowitz V."/>
            <person name="Cheng J.-F."/>
            <person name="Hugenholtz P."/>
            <person name="Woyke T."/>
            <person name="Wu D."/>
            <person name="Spring S."/>
            <person name="Schroeder M."/>
            <person name="Brambilla E.-M."/>
            <person name="Klenk H.-P."/>
            <person name="Eisen J.A."/>
        </authorList>
    </citation>
    <scope>NUCLEOTIDE SEQUENCE [LARGE SCALE GENOMIC DNA]</scope>
    <source>
        <strain evidence="18">ATCC BAA-1197 / DSM 17291 / Cas60314</strain>
    </source>
</reference>
<evidence type="ECO:0000313" key="18">
    <source>
        <dbReference type="Proteomes" id="UP000005868"/>
    </source>
</evidence>
<comment type="cofactor">
    <cofactor evidence="1">
        <name>Mg(2+)</name>
        <dbReference type="ChEBI" id="CHEBI:18420"/>
    </cofactor>
</comment>
<dbReference type="PANTHER" id="PTHR30001:SF0">
    <property type="entry name" value="RIBONUCLEASE G"/>
    <property type="match status" value="1"/>
</dbReference>
<evidence type="ECO:0000256" key="3">
    <source>
        <dbReference type="ARBA" id="ARBA00005663"/>
    </source>
</evidence>
<evidence type="ECO:0000256" key="7">
    <source>
        <dbReference type="ARBA" id="ARBA00022555"/>
    </source>
</evidence>
<keyword evidence="9" id="KW-0540">Nuclease</keyword>
<dbReference type="Gene3D" id="2.40.50.140">
    <property type="entry name" value="Nucleic acid-binding proteins"/>
    <property type="match status" value="1"/>
</dbReference>
<dbReference type="EMBL" id="CP003096">
    <property type="protein sequence ID" value="AER66365.1"/>
    <property type="molecule type" value="Genomic_DNA"/>
</dbReference>
<evidence type="ECO:0000256" key="10">
    <source>
        <dbReference type="ARBA" id="ARBA00022723"/>
    </source>
</evidence>
<dbReference type="InterPro" id="IPR012340">
    <property type="entry name" value="NA-bd_OB-fold"/>
</dbReference>
<dbReference type="GO" id="GO:0004519">
    <property type="term" value="F:endonuclease activity"/>
    <property type="evidence" value="ECO:0007669"/>
    <property type="project" value="UniProtKB-KW"/>
</dbReference>
<evidence type="ECO:0000259" key="16">
    <source>
        <dbReference type="SMART" id="SM00316"/>
    </source>
</evidence>
<keyword evidence="8" id="KW-0819">tRNA processing</keyword>
<dbReference type="GO" id="GO:0005737">
    <property type="term" value="C:cytoplasm"/>
    <property type="evidence" value="ECO:0007669"/>
    <property type="project" value="UniProtKB-SubCell"/>
</dbReference>
<evidence type="ECO:0000313" key="17">
    <source>
        <dbReference type="EMBL" id="AER66365.1"/>
    </source>
</evidence>
<dbReference type="GO" id="GO:0016787">
    <property type="term" value="F:hydrolase activity"/>
    <property type="evidence" value="ECO:0007669"/>
    <property type="project" value="UniProtKB-KW"/>
</dbReference>
<dbReference type="NCBIfam" id="TIGR00757">
    <property type="entry name" value="RNaseEG"/>
    <property type="match status" value="1"/>
</dbReference>
<keyword evidence="5" id="KW-0963">Cytoplasm</keyword>
<comment type="similarity">
    <text evidence="3">Belongs to the RNase E/G family. RNase G subfamily.</text>
</comment>
<dbReference type="Pfam" id="PF10150">
    <property type="entry name" value="RNase_E_G"/>
    <property type="match status" value="1"/>
</dbReference>
<keyword evidence="10" id="KW-0479">Metal-binding</keyword>
<accession>G7V8S4</accession>
<evidence type="ECO:0000256" key="8">
    <source>
        <dbReference type="ARBA" id="ARBA00022694"/>
    </source>
</evidence>
<dbReference type="Proteomes" id="UP000005868">
    <property type="component" value="Chromosome"/>
</dbReference>
<evidence type="ECO:0000256" key="5">
    <source>
        <dbReference type="ARBA" id="ARBA00022490"/>
    </source>
</evidence>
<proteinExistence type="inferred from homology"/>
<dbReference type="InterPro" id="IPR048583">
    <property type="entry name" value="RNase_E_G_thioredoxin-like"/>
</dbReference>
<dbReference type="Gene3D" id="3.40.1260.20">
    <property type="entry name" value="Ribonuclease E, catalytic domain"/>
    <property type="match status" value="1"/>
</dbReference>
<gene>
    <name evidence="17" type="ordered locus">Tlie_0630</name>
</gene>
<dbReference type="SMART" id="SM00316">
    <property type="entry name" value="S1"/>
    <property type="match status" value="1"/>
</dbReference>
<dbReference type="eggNOG" id="COG1530">
    <property type="taxonomic scope" value="Bacteria"/>
</dbReference>
<feature type="domain" description="S1 motif" evidence="16">
    <location>
        <begin position="43"/>
        <end position="109"/>
    </location>
</feature>
<dbReference type="InterPro" id="IPR003029">
    <property type="entry name" value="S1_domain"/>
</dbReference>
<evidence type="ECO:0000256" key="2">
    <source>
        <dbReference type="ARBA" id="ARBA00004496"/>
    </source>
</evidence>
<dbReference type="GO" id="GO:0000049">
    <property type="term" value="F:tRNA binding"/>
    <property type="evidence" value="ECO:0007669"/>
    <property type="project" value="UniProtKB-KW"/>
</dbReference>
<evidence type="ECO:0000256" key="4">
    <source>
        <dbReference type="ARBA" id="ARBA00017719"/>
    </source>
</evidence>
<keyword evidence="15" id="KW-0694">RNA-binding</keyword>
<protein>
    <recommendedName>
        <fullName evidence="4">Ribonuclease G</fullName>
    </recommendedName>
</protein>
<keyword evidence="13" id="KW-0378">Hydrolase</keyword>
<dbReference type="GO" id="GO:0046872">
    <property type="term" value="F:metal ion binding"/>
    <property type="evidence" value="ECO:0007669"/>
    <property type="project" value="UniProtKB-KW"/>
</dbReference>
<keyword evidence="11" id="KW-0699">rRNA-binding</keyword>
<evidence type="ECO:0000256" key="13">
    <source>
        <dbReference type="ARBA" id="ARBA00022801"/>
    </source>
</evidence>
<dbReference type="AlphaFoldDB" id="G7V8S4"/>
<evidence type="ECO:0000256" key="6">
    <source>
        <dbReference type="ARBA" id="ARBA00022552"/>
    </source>
</evidence>
<dbReference type="HOGENOM" id="CLU_003468_5_3_0"/>
<dbReference type="GO" id="GO:0019843">
    <property type="term" value="F:rRNA binding"/>
    <property type="evidence" value="ECO:0007669"/>
    <property type="project" value="UniProtKB-KW"/>
</dbReference>
<keyword evidence="7" id="KW-0820">tRNA-binding</keyword>
<keyword evidence="12" id="KW-0255">Endonuclease</keyword>
<evidence type="ECO:0000256" key="9">
    <source>
        <dbReference type="ARBA" id="ARBA00022722"/>
    </source>
</evidence>
<keyword evidence="14" id="KW-0460">Magnesium</keyword>
<reference evidence="17 18" key="2">
    <citation type="journal article" date="2012" name="Stand. Genomic Sci.">
        <title>Genome sequence of the moderately thermophilic, amino-acid-degrading and sulfur-reducing bacterium Thermovirga lienii type strain (Cas60314(T)).</title>
        <authorList>
            <person name="Goker M."/>
            <person name="Saunders E."/>
            <person name="Lapidus A."/>
            <person name="Nolan M."/>
            <person name="Lucas S."/>
            <person name="Hammon N."/>
            <person name="Deshpande S."/>
            <person name="Cheng J.F."/>
            <person name="Han C."/>
            <person name="Tapia R."/>
            <person name="Goodwin L.A."/>
            <person name="Pitluck S."/>
            <person name="Liolios K."/>
            <person name="Mavromatis K."/>
            <person name="Pagani I."/>
            <person name="Ivanova N."/>
            <person name="Mikhailova N."/>
            <person name="Pati A."/>
            <person name="Chen A."/>
            <person name="Palaniappan K."/>
            <person name="Land M."/>
            <person name="Chang Y.J."/>
            <person name="Jeffries C.D."/>
            <person name="Brambilla E.M."/>
            <person name="Rohde M."/>
            <person name="Spring S."/>
            <person name="Detter J.C."/>
            <person name="Woyke T."/>
            <person name="Bristow J."/>
            <person name="Eisen J.A."/>
            <person name="Markowitz V."/>
            <person name="Hugenholtz P."/>
            <person name="Kyrpides N.C."/>
            <person name="Klenk H.P."/>
        </authorList>
    </citation>
    <scope>NUCLEOTIDE SEQUENCE [LARGE SCALE GENOMIC DNA]</scope>
    <source>
        <strain evidence="18">ATCC BAA-1197 / DSM 17291 / Cas60314</strain>
    </source>
</reference>
<comment type="subcellular location">
    <subcellularLocation>
        <location evidence="2">Cytoplasm</location>
    </subcellularLocation>
</comment>
<dbReference type="PANTHER" id="PTHR30001">
    <property type="entry name" value="RIBONUCLEASE"/>
    <property type="match status" value="1"/>
</dbReference>
<dbReference type="OrthoDB" id="9804278at2"/>
<dbReference type="GO" id="GO:0008033">
    <property type="term" value="P:tRNA processing"/>
    <property type="evidence" value="ECO:0007669"/>
    <property type="project" value="UniProtKB-KW"/>
</dbReference>
<dbReference type="SUPFAM" id="SSF50249">
    <property type="entry name" value="Nucleic acid-binding proteins"/>
    <property type="match status" value="1"/>
</dbReference>
<sequence>MVSEPVDKKIFANCIDPEEMRVAIVEDGKLVELFVDRLWDSQRTGDIYKARVDSVLPGMNAAFVDLGQGRNAFLYLAEAKGLKIEKNQELVVQISRAARKGKGARVTTRISLPGRYLVLVPGGTDVGVSRKVPSEERERLRVLGRKIRPEGFGLIVRTAAVGTDEEFLLKDVSELLSTWREIEHEASMQNAPCLLYQDMGLLGKVIRDELDESVTEIITDSEEEFQAALNYVERFCAKGNQPKVFLHRGKMPLFEMYGIEKEIATALDRKVWLHSGAYLVIDQTEALTVIDVNTGKYVGDKDLRKTVLTTNMEAAEEIARQLRLRAIGGIVVIDFIDMESEDDQKALLERLEDVFRSDRCKAKVFGLTRLGLVELTRKRARSDMRSTFTRGCPFCGGTGQVLREESISAAIKRFLRKVVKSSAPEAILIETSNAIADFIHGSIQRQWEEQLGIKLFIMANDKMAWDKYRIEYQGKLEQVLHRVNLLKEREAGCVVYRTDPA</sequence>
<dbReference type="GO" id="GO:0006364">
    <property type="term" value="P:rRNA processing"/>
    <property type="evidence" value="ECO:0007669"/>
    <property type="project" value="UniProtKB-KW"/>
</dbReference>